<keyword evidence="1" id="KW-0720">Serine protease</keyword>
<dbReference type="KEGG" id="liu:OU989_12095"/>
<accession>A0AAJ5RKR6</accession>
<dbReference type="InterPro" id="IPR043504">
    <property type="entry name" value="Peptidase_S1_PA_chymotrypsin"/>
</dbReference>
<gene>
    <name evidence="2" type="ORF">OU989_12095</name>
</gene>
<dbReference type="InterPro" id="IPR009003">
    <property type="entry name" value="Peptidase_S1_PA"/>
</dbReference>
<keyword evidence="2" id="KW-0645">Protease</keyword>
<evidence type="ECO:0000313" key="3">
    <source>
        <dbReference type="Proteomes" id="UP001219585"/>
    </source>
</evidence>
<dbReference type="EMBL" id="CP113527">
    <property type="protein sequence ID" value="WDV05058.1"/>
    <property type="molecule type" value="Genomic_DNA"/>
</dbReference>
<evidence type="ECO:0000256" key="1">
    <source>
        <dbReference type="ARBA" id="ARBA00022825"/>
    </source>
</evidence>
<proteinExistence type="predicted"/>
<dbReference type="RefSeq" id="WP_274793291.1">
    <property type="nucleotide sequence ID" value="NZ_CP113527.1"/>
</dbReference>
<dbReference type="Proteomes" id="UP001219585">
    <property type="component" value="Chromosome"/>
</dbReference>
<keyword evidence="1" id="KW-0378">Hydrolase</keyword>
<evidence type="ECO:0000313" key="2">
    <source>
        <dbReference type="EMBL" id="WDV05058.1"/>
    </source>
</evidence>
<reference evidence="2" key="1">
    <citation type="submission" date="2022-11" db="EMBL/GenBank/DDBJ databases">
        <title>Lysinibacillus irui.</title>
        <authorList>
            <person name="Akintayo S.O."/>
        </authorList>
    </citation>
    <scope>NUCLEOTIDE SEQUENCE</scope>
    <source>
        <strain evidence="2">IRB4-01</strain>
    </source>
</reference>
<dbReference type="Gene3D" id="2.40.10.10">
    <property type="entry name" value="Trypsin-like serine proteases"/>
    <property type="match status" value="2"/>
</dbReference>
<sequence length="284" mass="31972">MSTFDELLPYVTVRIETIINNKPISTGTGFFYFFCDNLDVEGGGTHAAIVTNKHVIEGGEELRFLFNTTDSEERDENGDRILSIHPVRLPINDDTIILHPEEDIDLCVIPVTQIFLQLAEINKKVHFYPVNKRIIKTERELKQLNTIQEVTMIGYPNGLWDSHNNLPLSRRGINATPIYKNYNGKPEFLIDIACFSGSSGSPIFIHDLNSYTENGKVQFGSRLIFIGVLYAGPIYDSLGEVIIPTSLNKVYTKTKGMLNLGLVIKASKLDIFNDLIEAKFSNEN</sequence>
<dbReference type="GO" id="GO:0006508">
    <property type="term" value="P:proteolysis"/>
    <property type="evidence" value="ECO:0007669"/>
    <property type="project" value="UniProtKB-KW"/>
</dbReference>
<protein>
    <submittedName>
        <fullName evidence="2">Serine protease</fullName>
    </submittedName>
</protein>
<dbReference type="GO" id="GO:0008236">
    <property type="term" value="F:serine-type peptidase activity"/>
    <property type="evidence" value="ECO:0007669"/>
    <property type="project" value="UniProtKB-KW"/>
</dbReference>
<dbReference type="AlphaFoldDB" id="A0AAJ5RKR6"/>
<name>A0AAJ5RKR6_9BACI</name>
<dbReference type="Pfam" id="PF13365">
    <property type="entry name" value="Trypsin_2"/>
    <property type="match status" value="1"/>
</dbReference>
<organism evidence="2 3">
    <name type="scientific">Lysinibacillus irui</name>
    <dbReference type="NCBI Taxonomy" id="2998077"/>
    <lineage>
        <taxon>Bacteria</taxon>
        <taxon>Bacillati</taxon>
        <taxon>Bacillota</taxon>
        <taxon>Bacilli</taxon>
        <taxon>Bacillales</taxon>
        <taxon>Bacillaceae</taxon>
        <taxon>Lysinibacillus</taxon>
    </lineage>
</organism>
<dbReference type="SUPFAM" id="SSF50494">
    <property type="entry name" value="Trypsin-like serine proteases"/>
    <property type="match status" value="1"/>
</dbReference>